<evidence type="ECO:0000256" key="5">
    <source>
        <dbReference type="ARBA" id="ARBA00022737"/>
    </source>
</evidence>
<evidence type="ECO:0000256" key="2">
    <source>
        <dbReference type="ARBA" id="ARBA00022448"/>
    </source>
</evidence>
<gene>
    <name evidence="11" type="ORF">EDC14_10114</name>
</gene>
<dbReference type="RefSeq" id="WP_279388743.1">
    <property type="nucleotide sequence ID" value="NZ_SLUN01000011.1"/>
</dbReference>
<name>A0A4R1RTL4_HYDET</name>
<evidence type="ECO:0000256" key="1">
    <source>
        <dbReference type="ARBA" id="ARBA00004202"/>
    </source>
</evidence>
<dbReference type="AlphaFoldDB" id="A0A4R1RTL4"/>
<dbReference type="FunFam" id="3.40.50.300:FF:000127">
    <property type="entry name" value="Ribose import ATP-binding protein RbsA"/>
    <property type="match status" value="1"/>
</dbReference>
<keyword evidence="8" id="KW-1278">Translocase</keyword>
<dbReference type="InterPro" id="IPR003439">
    <property type="entry name" value="ABC_transporter-like_ATP-bd"/>
</dbReference>
<dbReference type="GO" id="GO:0005524">
    <property type="term" value="F:ATP binding"/>
    <property type="evidence" value="ECO:0007669"/>
    <property type="project" value="UniProtKB-KW"/>
</dbReference>
<keyword evidence="2" id="KW-0813">Transport</keyword>
<accession>A0A4R1RTL4</accession>
<dbReference type="PROSITE" id="PS50893">
    <property type="entry name" value="ABC_TRANSPORTER_2"/>
    <property type="match status" value="1"/>
</dbReference>
<evidence type="ECO:0000313" key="12">
    <source>
        <dbReference type="Proteomes" id="UP000295008"/>
    </source>
</evidence>
<keyword evidence="5" id="KW-0677">Repeat</keyword>
<comment type="subcellular location">
    <subcellularLocation>
        <location evidence="1">Cell membrane</location>
        <topology evidence="1">Peripheral membrane protein</topology>
    </subcellularLocation>
</comment>
<keyword evidence="12" id="KW-1185">Reference proteome</keyword>
<evidence type="ECO:0000256" key="4">
    <source>
        <dbReference type="ARBA" id="ARBA00022597"/>
    </source>
</evidence>
<keyword evidence="4" id="KW-0762">Sugar transport</keyword>
<dbReference type="Proteomes" id="UP000295008">
    <property type="component" value="Unassembled WGS sequence"/>
</dbReference>
<dbReference type="InterPro" id="IPR050107">
    <property type="entry name" value="ABC_carbohydrate_import_ATPase"/>
</dbReference>
<dbReference type="SMART" id="SM00382">
    <property type="entry name" value="AAA"/>
    <property type="match status" value="1"/>
</dbReference>
<dbReference type="PANTHER" id="PTHR43790:SF3">
    <property type="entry name" value="D-ALLOSE IMPORT ATP-BINDING PROTEIN ALSA-RELATED"/>
    <property type="match status" value="1"/>
</dbReference>
<comment type="caution">
    <text evidence="11">The sequence shown here is derived from an EMBL/GenBank/DDBJ whole genome shotgun (WGS) entry which is preliminary data.</text>
</comment>
<keyword evidence="6" id="KW-0547">Nucleotide-binding</keyword>
<proteinExistence type="predicted"/>
<evidence type="ECO:0000256" key="6">
    <source>
        <dbReference type="ARBA" id="ARBA00022741"/>
    </source>
</evidence>
<evidence type="ECO:0000256" key="3">
    <source>
        <dbReference type="ARBA" id="ARBA00022475"/>
    </source>
</evidence>
<dbReference type="GO" id="GO:0016887">
    <property type="term" value="F:ATP hydrolysis activity"/>
    <property type="evidence" value="ECO:0007669"/>
    <property type="project" value="InterPro"/>
</dbReference>
<sequence length="334" mass="36730">MEREVLLSIQGITKTFPGVKALDGVDLEVTQGEIHGLVGENGAGKSTLLNIISGVFRPDQGGMWLCGQPFAPANPRQAQDRGIGFVHQETALCPHLSIAENIFLGRAPERSLSLIDFKQAEDLTAKLLREFHLDIDPNLRVNELNIAAQQVVEVLKALSSECRLLILDEPTSSLTESETETLFMMLKKLSTKGIGVLYISHRLAEVFRICDRVSVFRDGRYIHTKKVTETNPDEMITMMVGRSIDNLYPPKSAVKGEPLLRVESLERQGKFHDISFTVYQGEILGLAGLVGAGRTEVARAVCGIDRCDRGEVYLEGGQSISTAMPSPSPPKWSM</sequence>
<dbReference type="Pfam" id="PF00005">
    <property type="entry name" value="ABC_tran"/>
    <property type="match status" value="2"/>
</dbReference>
<feature type="domain" description="ABC transporter" evidence="10">
    <location>
        <begin position="7"/>
        <end position="243"/>
    </location>
</feature>
<evidence type="ECO:0000256" key="8">
    <source>
        <dbReference type="ARBA" id="ARBA00022967"/>
    </source>
</evidence>
<reference evidence="11 12" key="1">
    <citation type="submission" date="2019-03" db="EMBL/GenBank/DDBJ databases">
        <title>Genomic Encyclopedia of Type Strains, Phase IV (KMG-IV): sequencing the most valuable type-strain genomes for metagenomic binning, comparative biology and taxonomic classification.</title>
        <authorList>
            <person name="Goeker M."/>
        </authorList>
    </citation>
    <scope>NUCLEOTIDE SEQUENCE [LARGE SCALE GENOMIC DNA]</scope>
    <source>
        <strain evidence="11 12">LX-B</strain>
    </source>
</reference>
<protein>
    <submittedName>
        <fullName evidence="11">ABC transporter family protein</fullName>
    </submittedName>
</protein>
<dbReference type="GO" id="GO:0005886">
    <property type="term" value="C:plasma membrane"/>
    <property type="evidence" value="ECO:0007669"/>
    <property type="project" value="UniProtKB-SubCell"/>
</dbReference>
<keyword evidence="7" id="KW-0067">ATP-binding</keyword>
<dbReference type="EMBL" id="SLUN01000011">
    <property type="protein sequence ID" value="TCL69883.1"/>
    <property type="molecule type" value="Genomic_DNA"/>
</dbReference>
<keyword evidence="3" id="KW-1003">Cell membrane</keyword>
<evidence type="ECO:0000256" key="9">
    <source>
        <dbReference type="ARBA" id="ARBA00023136"/>
    </source>
</evidence>
<dbReference type="InterPro" id="IPR003593">
    <property type="entry name" value="AAA+_ATPase"/>
</dbReference>
<evidence type="ECO:0000256" key="7">
    <source>
        <dbReference type="ARBA" id="ARBA00022840"/>
    </source>
</evidence>
<dbReference type="PANTHER" id="PTHR43790">
    <property type="entry name" value="CARBOHYDRATE TRANSPORT ATP-BINDING PROTEIN MG119-RELATED"/>
    <property type="match status" value="1"/>
</dbReference>
<evidence type="ECO:0000313" key="11">
    <source>
        <dbReference type="EMBL" id="TCL69883.1"/>
    </source>
</evidence>
<dbReference type="CDD" id="cd03216">
    <property type="entry name" value="ABC_Carb_Monos_I"/>
    <property type="match status" value="1"/>
</dbReference>
<organism evidence="11 12">
    <name type="scientific">Hydrogenispora ethanolica</name>
    <dbReference type="NCBI Taxonomy" id="1082276"/>
    <lineage>
        <taxon>Bacteria</taxon>
        <taxon>Bacillati</taxon>
        <taxon>Bacillota</taxon>
        <taxon>Hydrogenispora</taxon>
    </lineage>
</organism>
<keyword evidence="9" id="KW-0472">Membrane</keyword>
<evidence type="ECO:0000259" key="10">
    <source>
        <dbReference type="PROSITE" id="PS50893"/>
    </source>
</evidence>
<dbReference type="SUPFAM" id="SSF52540">
    <property type="entry name" value="P-loop containing nucleoside triphosphate hydrolases"/>
    <property type="match status" value="2"/>
</dbReference>
<dbReference type="Gene3D" id="3.40.50.300">
    <property type="entry name" value="P-loop containing nucleotide triphosphate hydrolases"/>
    <property type="match status" value="2"/>
</dbReference>
<dbReference type="InterPro" id="IPR027417">
    <property type="entry name" value="P-loop_NTPase"/>
</dbReference>